<dbReference type="EMBL" id="JAFJZZ010000001">
    <property type="protein sequence ID" value="MBN7772854.1"/>
    <property type="molecule type" value="Genomic_DNA"/>
</dbReference>
<gene>
    <name evidence="1" type="primary">thiS</name>
    <name evidence="1" type="ORF">JYB65_05705</name>
</gene>
<dbReference type="RefSeq" id="WP_206581623.1">
    <property type="nucleotide sequence ID" value="NZ_JAFJZZ010000001.1"/>
</dbReference>
<proteinExistence type="predicted"/>
<organism evidence="1 2">
    <name type="scientific">Clostridium aminobutyricum</name>
    <dbReference type="NCBI Taxonomy" id="33953"/>
    <lineage>
        <taxon>Bacteria</taxon>
        <taxon>Bacillati</taxon>
        <taxon>Bacillota</taxon>
        <taxon>Clostridia</taxon>
        <taxon>Eubacteriales</taxon>
        <taxon>Clostridiaceae</taxon>
        <taxon>Clostridium</taxon>
    </lineage>
</organism>
<sequence>MVRINGEEVSADNRILQNYLEDAGYSLKKIAVEVNGWIIPKAQYSAKVLMPGDSVEIVHFVGGG</sequence>
<accession>A0A939D7C0</accession>
<dbReference type="NCBIfam" id="TIGR01683">
    <property type="entry name" value="thiS"/>
    <property type="match status" value="1"/>
</dbReference>
<dbReference type="SUPFAM" id="SSF54285">
    <property type="entry name" value="MoaD/ThiS"/>
    <property type="match status" value="1"/>
</dbReference>
<dbReference type="CDD" id="cd00565">
    <property type="entry name" value="Ubl_ThiS"/>
    <property type="match status" value="1"/>
</dbReference>
<dbReference type="Gene3D" id="3.10.20.30">
    <property type="match status" value="1"/>
</dbReference>
<protein>
    <submittedName>
        <fullName evidence="1">Sulfur carrier protein ThiS</fullName>
    </submittedName>
</protein>
<dbReference type="InterPro" id="IPR016155">
    <property type="entry name" value="Mopterin_synth/thiamin_S_b"/>
</dbReference>
<dbReference type="InterPro" id="IPR010035">
    <property type="entry name" value="Thi_S"/>
</dbReference>
<evidence type="ECO:0000313" key="1">
    <source>
        <dbReference type="EMBL" id="MBN7772854.1"/>
    </source>
</evidence>
<evidence type="ECO:0000313" key="2">
    <source>
        <dbReference type="Proteomes" id="UP000664545"/>
    </source>
</evidence>
<name>A0A939D7C0_CLOAM</name>
<dbReference type="PANTHER" id="PTHR34472">
    <property type="entry name" value="SULFUR CARRIER PROTEIN THIS"/>
    <property type="match status" value="1"/>
</dbReference>
<dbReference type="AlphaFoldDB" id="A0A939D7C0"/>
<dbReference type="PANTHER" id="PTHR34472:SF1">
    <property type="entry name" value="SULFUR CARRIER PROTEIN THIS"/>
    <property type="match status" value="1"/>
</dbReference>
<reference evidence="1" key="1">
    <citation type="submission" date="2021-02" db="EMBL/GenBank/DDBJ databases">
        <title>Abyssanaerobacter marinus gen.nov., sp., nov, anaerobic bacterium isolated from the Onnuri vent field of Indian Ocean and suggestion of Mogibacteriaceae fam. nov., and proposal of reclassification of ambiguous this family's genus member.</title>
        <authorList>
            <person name="Kim Y.J."/>
            <person name="Yang J.-A."/>
        </authorList>
    </citation>
    <scope>NUCLEOTIDE SEQUENCE</scope>
    <source>
        <strain evidence="1">DSM 2634</strain>
    </source>
</reference>
<dbReference type="Proteomes" id="UP000664545">
    <property type="component" value="Unassembled WGS sequence"/>
</dbReference>
<comment type="caution">
    <text evidence="1">The sequence shown here is derived from an EMBL/GenBank/DDBJ whole genome shotgun (WGS) entry which is preliminary data.</text>
</comment>
<dbReference type="InterPro" id="IPR012675">
    <property type="entry name" value="Beta-grasp_dom_sf"/>
</dbReference>
<dbReference type="Pfam" id="PF02597">
    <property type="entry name" value="ThiS"/>
    <property type="match status" value="1"/>
</dbReference>
<dbReference type="InterPro" id="IPR003749">
    <property type="entry name" value="ThiS/MoaD-like"/>
</dbReference>
<keyword evidence="2" id="KW-1185">Reference proteome</keyword>